<name>A0ABT2Z644_9RHOB</name>
<keyword evidence="6" id="KW-0472">Membrane</keyword>
<dbReference type="PANTHER" id="PTHR43875:SF14">
    <property type="entry name" value="ABC TRANSPORTER ATP-BINDING PROTEIN"/>
    <property type="match status" value="1"/>
</dbReference>
<dbReference type="Proteomes" id="UP001652503">
    <property type="component" value="Unassembled WGS sequence"/>
</dbReference>
<protein>
    <submittedName>
        <fullName evidence="8">ABC transporter ATP-binding protein</fullName>
    </submittedName>
</protein>
<dbReference type="SUPFAM" id="SSF50331">
    <property type="entry name" value="MOP-like"/>
    <property type="match status" value="1"/>
</dbReference>
<dbReference type="Pfam" id="PF17912">
    <property type="entry name" value="OB_MalK"/>
    <property type="match status" value="1"/>
</dbReference>
<dbReference type="InterPro" id="IPR040582">
    <property type="entry name" value="OB_MalK-like"/>
</dbReference>
<dbReference type="InterPro" id="IPR012340">
    <property type="entry name" value="NA-bd_OB-fold"/>
</dbReference>
<dbReference type="Gene3D" id="3.40.50.300">
    <property type="entry name" value="P-loop containing nucleotide triphosphate hydrolases"/>
    <property type="match status" value="1"/>
</dbReference>
<keyword evidence="4" id="KW-0547">Nucleotide-binding</keyword>
<feature type="domain" description="ABC transporter" evidence="7">
    <location>
        <begin position="4"/>
        <end position="241"/>
    </location>
</feature>
<dbReference type="PROSITE" id="PS50893">
    <property type="entry name" value="ABC_TRANSPORTER_2"/>
    <property type="match status" value="1"/>
</dbReference>
<sequence length="358" mass="39733">MARITLKNLAHSYYPNPTSEQDFALKEMDHVWDDGGAYALLGSSGCGKTTLLNIISGLLRPSQGRVLFGDRDVTDAATAERNIAQVFQFPVVYDTMTVRDNLAFPLRNRGMDTAYIEERVQQIAHMIGMEEVLNRKARGLTADAKQKISLGRGMVREDVNAILFDEPLTVIDPHMKWELRTQLKSLHRQFGHTMIYVTHDQTEALTFADKVVVMYDGRVVQLGTPEELFETPAHTFVGYFIGSPGMNLLEARIEGNRAHLNGATIELGATYAPLTGHTQIGIRPEYAVLTNGQGLPVKIHRVEDVGRHRLVRAEAAQQPLNIVVPEGMPVGADMTHVSFAADKINVYADDWRVQGEAA</sequence>
<dbReference type="InterPro" id="IPR047641">
    <property type="entry name" value="ABC_transpr_MalK/UgpC-like"/>
</dbReference>
<dbReference type="CDD" id="cd03259">
    <property type="entry name" value="ABC_Carb_Solutes_like"/>
    <property type="match status" value="1"/>
</dbReference>
<dbReference type="RefSeq" id="WP_263723150.1">
    <property type="nucleotide sequence ID" value="NZ_JAOWLA010000022.1"/>
</dbReference>
<comment type="caution">
    <text evidence="8">The sequence shown here is derived from an EMBL/GenBank/DDBJ whole genome shotgun (WGS) entry which is preliminary data.</text>
</comment>
<dbReference type="Gene3D" id="2.40.50.100">
    <property type="match status" value="1"/>
</dbReference>
<keyword evidence="3" id="KW-1003">Cell membrane</keyword>
<reference evidence="8 9" key="1">
    <citation type="submission" date="2022-10" db="EMBL/GenBank/DDBJ databases">
        <title>Defluviimonas sp. nov., isolated from ocean surface water.</title>
        <authorList>
            <person name="He W."/>
            <person name="Wang L."/>
            <person name="Zhang D.-F."/>
        </authorList>
    </citation>
    <scope>NUCLEOTIDE SEQUENCE [LARGE SCALE GENOMIC DNA]</scope>
    <source>
        <strain evidence="8 9">WL0075</strain>
    </source>
</reference>
<dbReference type="SUPFAM" id="SSF52540">
    <property type="entry name" value="P-loop containing nucleoside triphosphate hydrolases"/>
    <property type="match status" value="1"/>
</dbReference>
<keyword evidence="5 8" id="KW-0067">ATP-binding</keyword>
<keyword evidence="2" id="KW-0813">Transport</keyword>
<evidence type="ECO:0000259" key="7">
    <source>
        <dbReference type="PROSITE" id="PS50893"/>
    </source>
</evidence>
<dbReference type="InterPro" id="IPR027417">
    <property type="entry name" value="P-loop_NTPase"/>
</dbReference>
<keyword evidence="9" id="KW-1185">Reference proteome</keyword>
<evidence type="ECO:0000313" key="8">
    <source>
        <dbReference type="EMBL" id="MCV2866614.1"/>
    </source>
</evidence>
<gene>
    <name evidence="8" type="ORF">OE647_18040</name>
</gene>
<evidence type="ECO:0000256" key="2">
    <source>
        <dbReference type="ARBA" id="ARBA00022448"/>
    </source>
</evidence>
<dbReference type="Pfam" id="PF00005">
    <property type="entry name" value="ABC_tran"/>
    <property type="match status" value="1"/>
</dbReference>
<comment type="similarity">
    <text evidence="1">Belongs to the ABC transporter superfamily.</text>
</comment>
<dbReference type="Gene3D" id="2.40.50.140">
    <property type="entry name" value="Nucleic acid-binding proteins"/>
    <property type="match status" value="1"/>
</dbReference>
<evidence type="ECO:0000256" key="4">
    <source>
        <dbReference type="ARBA" id="ARBA00022741"/>
    </source>
</evidence>
<evidence type="ECO:0000256" key="1">
    <source>
        <dbReference type="ARBA" id="ARBA00005417"/>
    </source>
</evidence>
<dbReference type="GO" id="GO:0005524">
    <property type="term" value="F:ATP binding"/>
    <property type="evidence" value="ECO:0007669"/>
    <property type="project" value="UniProtKB-KW"/>
</dbReference>
<proteinExistence type="inferred from homology"/>
<evidence type="ECO:0000256" key="3">
    <source>
        <dbReference type="ARBA" id="ARBA00022475"/>
    </source>
</evidence>
<dbReference type="SMART" id="SM00382">
    <property type="entry name" value="AAA"/>
    <property type="match status" value="1"/>
</dbReference>
<evidence type="ECO:0000256" key="6">
    <source>
        <dbReference type="ARBA" id="ARBA00023136"/>
    </source>
</evidence>
<evidence type="ECO:0000313" key="9">
    <source>
        <dbReference type="Proteomes" id="UP001652503"/>
    </source>
</evidence>
<dbReference type="EMBL" id="JAOWLA010000022">
    <property type="protein sequence ID" value="MCV2866614.1"/>
    <property type="molecule type" value="Genomic_DNA"/>
</dbReference>
<dbReference type="InterPro" id="IPR003593">
    <property type="entry name" value="AAA+_ATPase"/>
</dbReference>
<dbReference type="PANTHER" id="PTHR43875">
    <property type="entry name" value="MALTODEXTRIN IMPORT ATP-BINDING PROTEIN MSMX"/>
    <property type="match status" value="1"/>
</dbReference>
<accession>A0ABT2Z644</accession>
<organism evidence="8 9">
    <name type="scientific">Albidovulum sediminicola</name>
    <dbReference type="NCBI Taxonomy" id="2984331"/>
    <lineage>
        <taxon>Bacteria</taxon>
        <taxon>Pseudomonadati</taxon>
        <taxon>Pseudomonadota</taxon>
        <taxon>Alphaproteobacteria</taxon>
        <taxon>Rhodobacterales</taxon>
        <taxon>Paracoccaceae</taxon>
        <taxon>Albidovulum</taxon>
    </lineage>
</organism>
<dbReference type="InterPro" id="IPR003439">
    <property type="entry name" value="ABC_transporter-like_ATP-bd"/>
</dbReference>
<dbReference type="InterPro" id="IPR015853">
    <property type="entry name" value="ABC_transpr_FbpC"/>
</dbReference>
<dbReference type="InterPro" id="IPR008995">
    <property type="entry name" value="Mo/tungstate-bd_C_term_dom"/>
</dbReference>
<evidence type="ECO:0000256" key="5">
    <source>
        <dbReference type="ARBA" id="ARBA00022840"/>
    </source>
</evidence>